<gene>
    <name evidence="2" type="ORF">GA0071312_2101</name>
</gene>
<dbReference type="SUPFAM" id="SSF50249">
    <property type="entry name" value="Nucleic acid-binding proteins"/>
    <property type="match status" value="1"/>
</dbReference>
<dbReference type="RefSeq" id="WP_074444924.1">
    <property type="nucleotide sequence ID" value="NZ_FMBM01000002.1"/>
</dbReference>
<evidence type="ECO:0000313" key="2">
    <source>
        <dbReference type="EMBL" id="SCC81168.1"/>
    </source>
</evidence>
<comment type="caution">
    <text evidence="2">The sequence shown here is derived from an EMBL/GenBank/DDBJ whole genome shotgun (WGS) entry which is preliminary data.</text>
</comment>
<dbReference type="InterPro" id="IPR002878">
    <property type="entry name" value="ChsH2_C"/>
</dbReference>
<dbReference type="PANTHER" id="PTHR34075:SF5">
    <property type="entry name" value="BLR3430 PROTEIN"/>
    <property type="match status" value="1"/>
</dbReference>
<feature type="domain" description="ChsH2 C-terminal OB-fold" evidence="1">
    <location>
        <begin position="42"/>
        <end position="97"/>
    </location>
</feature>
<sequence>MSSAQAESAGLEFQECRACRDRWYLPRSLCRSCGSDRIENMPAGGDGVVHAATTIHRAPGPEFADAVPYGIVLVDLDEGVRVMGRAPPDITIGTRVRCLMERVVETDLPVFTPLG</sequence>
<name>A0ABY0KCL4_9HYPH</name>
<protein>
    <recommendedName>
        <fullName evidence="1">ChsH2 C-terminal OB-fold domain-containing protein</fullName>
    </recommendedName>
</protein>
<dbReference type="Pfam" id="PF01796">
    <property type="entry name" value="OB_ChsH2_C"/>
    <property type="match status" value="1"/>
</dbReference>
<keyword evidence="3" id="KW-1185">Reference proteome</keyword>
<dbReference type="Proteomes" id="UP000182800">
    <property type="component" value="Unassembled WGS sequence"/>
</dbReference>
<evidence type="ECO:0000259" key="1">
    <source>
        <dbReference type="Pfam" id="PF01796"/>
    </source>
</evidence>
<dbReference type="InterPro" id="IPR052513">
    <property type="entry name" value="Thioester_dehydratase-like"/>
</dbReference>
<accession>A0ABY0KCL4</accession>
<dbReference type="PANTHER" id="PTHR34075">
    <property type="entry name" value="BLR3430 PROTEIN"/>
    <property type="match status" value="1"/>
</dbReference>
<evidence type="ECO:0000313" key="3">
    <source>
        <dbReference type="Proteomes" id="UP000182800"/>
    </source>
</evidence>
<proteinExistence type="predicted"/>
<organism evidence="2 3">
    <name type="scientific">Saliniramus fredricksonii</name>
    <dbReference type="NCBI Taxonomy" id="1653334"/>
    <lineage>
        <taxon>Bacteria</taxon>
        <taxon>Pseudomonadati</taxon>
        <taxon>Pseudomonadota</taxon>
        <taxon>Alphaproteobacteria</taxon>
        <taxon>Hyphomicrobiales</taxon>
        <taxon>Salinarimonadaceae</taxon>
        <taxon>Saliniramus</taxon>
    </lineage>
</organism>
<dbReference type="InterPro" id="IPR012340">
    <property type="entry name" value="NA-bd_OB-fold"/>
</dbReference>
<reference evidence="2 3" key="1">
    <citation type="submission" date="2016-08" db="EMBL/GenBank/DDBJ databases">
        <authorList>
            <person name="Varghese N."/>
            <person name="Submissions Spin"/>
        </authorList>
    </citation>
    <scope>NUCLEOTIDE SEQUENCE [LARGE SCALE GENOMIC DNA]</scope>
    <source>
        <strain evidence="2 3">HL-109</strain>
    </source>
</reference>
<dbReference type="EMBL" id="FMBM01000002">
    <property type="protein sequence ID" value="SCC81168.1"/>
    <property type="molecule type" value="Genomic_DNA"/>
</dbReference>